<keyword evidence="4" id="KW-1185">Reference proteome</keyword>
<gene>
    <name evidence="3" type="ORF">Y717_21770</name>
</gene>
<comment type="caution">
    <text evidence="3">The sequence shown here is derived from an EMBL/GenBank/DDBJ whole genome shotgun (WGS) entry which is preliminary data.</text>
</comment>
<feature type="non-terminal residue" evidence="3">
    <location>
        <position position="1"/>
    </location>
</feature>
<evidence type="ECO:0000313" key="4">
    <source>
        <dbReference type="Proteomes" id="UP000245992"/>
    </source>
</evidence>
<dbReference type="EMBL" id="AZSP01000270">
    <property type="protein sequence ID" value="PVE07829.1"/>
    <property type="molecule type" value="Genomic_DNA"/>
</dbReference>
<reference evidence="3 4" key="1">
    <citation type="submission" date="2013-12" db="EMBL/GenBank/DDBJ databases">
        <title>Annotated genome of Streptomyces scopuliridis.</title>
        <authorList>
            <person name="Olson J.B."/>
        </authorList>
    </citation>
    <scope>NUCLEOTIDE SEQUENCE [LARGE SCALE GENOMIC DNA]</scope>
    <source>
        <strain evidence="3 4">RB72</strain>
    </source>
</reference>
<dbReference type="RefSeq" id="WP_206300715.1">
    <property type="nucleotide sequence ID" value="NZ_AZSP01000270.1"/>
</dbReference>
<protein>
    <submittedName>
        <fullName evidence="3">Uncharacterized protein</fullName>
    </submittedName>
</protein>
<dbReference type="AlphaFoldDB" id="A0A2T7SY41"/>
<feature type="region of interest" description="Disordered" evidence="1">
    <location>
        <begin position="1"/>
        <end position="38"/>
    </location>
</feature>
<evidence type="ECO:0000256" key="1">
    <source>
        <dbReference type="SAM" id="MobiDB-lite"/>
    </source>
</evidence>
<organism evidence="3 4">
    <name type="scientific">Streptomyces scopuliridis RB72</name>
    <dbReference type="NCBI Taxonomy" id="1440053"/>
    <lineage>
        <taxon>Bacteria</taxon>
        <taxon>Bacillati</taxon>
        <taxon>Actinomycetota</taxon>
        <taxon>Actinomycetes</taxon>
        <taxon>Kitasatosporales</taxon>
        <taxon>Streptomycetaceae</taxon>
        <taxon>Streptomyces</taxon>
    </lineage>
</organism>
<evidence type="ECO:0000313" key="3">
    <source>
        <dbReference type="EMBL" id="PVE07829.1"/>
    </source>
</evidence>
<feature type="compositionally biased region" description="Low complexity" evidence="1">
    <location>
        <begin position="15"/>
        <end position="31"/>
    </location>
</feature>
<keyword evidence="2" id="KW-0472">Membrane</keyword>
<feature type="transmembrane region" description="Helical" evidence="2">
    <location>
        <begin position="49"/>
        <end position="72"/>
    </location>
</feature>
<proteinExistence type="predicted"/>
<evidence type="ECO:0000256" key="2">
    <source>
        <dbReference type="SAM" id="Phobius"/>
    </source>
</evidence>
<sequence>GAGAGGATGGGAGAPGTSASPGAAAGAPGPGEKSGLASGGLTPGEVLGIVRWVLLGVLVAGGVAALAGPVLLRLSARRAATAGGGPG</sequence>
<dbReference type="Proteomes" id="UP000245992">
    <property type="component" value="Unassembled WGS sequence"/>
</dbReference>
<feature type="compositionally biased region" description="Gly residues" evidence="1">
    <location>
        <begin position="1"/>
        <end position="14"/>
    </location>
</feature>
<keyword evidence="2" id="KW-0812">Transmembrane</keyword>
<name>A0A2T7SY41_9ACTN</name>
<accession>A0A2T7SY41</accession>
<keyword evidence="2" id="KW-1133">Transmembrane helix</keyword>